<sequence>MMNYEIDFLPVGEGSGDAIIIRYGDDVNGYYLHVIDGGRTATAETISTHINTFYPGYHISHMVLSHADDDHATGLIGVMEHLEVKNLWMNRPWLYANQILHHFHGNFTLQGLIDNIKDRHPYLVELERLAVEKGTYIHEVFQGAQIGAFTVLAPTRERYVNSIPDFGKSPNRYTAEAADSQEYGLLRSLIEGAKRVLESWDIETLARNTETSASNESCVVQYAVLEGKGVLLTADVGPIGLAEAADYGTQLGLSRPKFVQVPHHGSRHNVTPSVLDRWLGLKQPPGSVVGTAFCSVGSNKLDYPRAQVTNAFMRRGFKVYSTRTKWISHSHGSGHPNTVPAVAEEFTSEVESL</sequence>
<name>A0A2Z4RIK9_PSEPU</name>
<proteinExistence type="predicted"/>
<dbReference type="InterPro" id="IPR036866">
    <property type="entry name" value="RibonucZ/Hydroxyglut_hydro"/>
</dbReference>
<dbReference type="PANTHER" id="PTHR30619">
    <property type="entry name" value="DNA INTERNALIZATION/COMPETENCE PROTEIN COMEC/REC2"/>
    <property type="match status" value="1"/>
</dbReference>
<evidence type="ECO:0000313" key="2">
    <source>
        <dbReference type="Proteomes" id="UP000250299"/>
    </source>
</evidence>
<dbReference type="Gene3D" id="3.60.15.10">
    <property type="entry name" value="Ribonuclease Z/Hydroxyacylglutathione hydrolase-like"/>
    <property type="match status" value="1"/>
</dbReference>
<reference evidence="1 2" key="1">
    <citation type="submission" date="2018-05" db="EMBL/GenBank/DDBJ databases">
        <title>Whole genome sequence of Pseudomonas putida JBC17.</title>
        <authorList>
            <person name="Lee Y.H."/>
            <person name="David K."/>
        </authorList>
    </citation>
    <scope>NUCLEOTIDE SEQUENCE [LARGE SCALE GENOMIC DNA]</scope>
    <source>
        <strain evidence="1 2">JBC17</strain>
    </source>
</reference>
<dbReference type="AlphaFoldDB" id="A0A2Z4RIK9"/>
<accession>A0A2Z4RIK9</accession>
<organism evidence="1 2">
    <name type="scientific">Pseudomonas putida</name>
    <name type="common">Arthrobacter siderocapsulatus</name>
    <dbReference type="NCBI Taxonomy" id="303"/>
    <lineage>
        <taxon>Bacteria</taxon>
        <taxon>Pseudomonadati</taxon>
        <taxon>Pseudomonadota</taxon>
        <taxon>Gammaproteobacteria</taxon>
        <taxon>Pseudomonadales</taxon>
        <taxon>Pseudomonadaceae</taxon>
        <taxon>Pseudomonas</taxon>
    </lineage>
</organism>
<dbReference type="InterPro" id="IPR052159">
    <property type="entry name" value="Competence_DNA_uptake"/>
</dbReference>
<dbReference type="EMBL" id="CP029693">
    <property type="protein sequence ID" value="AWY40128.1"/>
    <property type="molecule type" value="Genomic_DNA"/>
</dbReference>
<evidence type="ECO:0008006" key="3">
    <source>
        <dbReference type="Google" id="ProtNLM"/>
    </source>
</evidence>
<dbReference type="Proteomes" id="UP000250299">
    <property type="component" value="Chromosome"/>
</dbReference>
<dbReference type="SUPFAM" id="SSF56281">
    <property type="entry name" value="Metallo-hydrolase/oxidoreductase"/>
    <property type="match status" value="1"/>
</dbReference>
<gene>
    <name evidence="1" type="ORF">DKY63_09540</name>
</gene>
<evidence type="ECO:0000313" key="1">
    <source>
        <dbReference type="EMBL" id="AWY40128.1"/>
    </source>
</evidence>
<protein>
    <recommendedName>
        <fullName evidence="3">Competence protein ComEC</fullName>
    </recommendedName>
</protein>
<dbReference type="OrthoDB" id="418728at2"/>
<dbReference type="PANTHER" id="PTHR30619:SF1">
    <property type="entry name" value="RECOMBINATION PROTEIN 2"/>
    <property type="match status" value="1"/>
</dbReference>